<dbReference type="EMBL" id="BMUU01000022">
    <property type="protein sequence ID" value="GGY69899.1"/>
    <property type="molecule type" value="Genomic_DNA"/>
</dbReference>
<protein>
    <recommendedName>
        <fullName evidence="3">Aminoglycoside phosphotransferase domain-containing protein</fullName>
    </recommendedName>
</protein>
<dbReference type="Proteomes" id="UP000600946">
    <property type="component" value="Unassembled WGS sequence"/>
</dbReference>
<reference evidence="2" key="1">
    <citation type="journal article" date="2019" name="Int. J. Syst. Evol. Microbiol.">
        <title>The Global Catalogue of Microorganisms (GCM) 10K type strain sequencing project: providing services to taxonomists for standard genome sequencing and annotation.</title>
        <authorList>
            <consortium name="The Broad Institute Genomics Platform"/>
            <consortium name="The Broad Institute Genome Sequencing Center for Infectious Disease"/>
            <person name="Wu L."/>
            <person name="Ma J."/>
        </authorList>
    </citation>
    <scope>NUCLEOTIDE SEQUENCE [LARGE SCALE GENOMIC DNA]</scope>
    <source>
        <strain evidence="2">JCM 4594</strain>
    </source>
</reference>
<comment type="caution">
    <text evidence="1">The sequence shown here is derived from an EMBL/GenBank/DDBJ whole genome shotgun (WGS) entry which is preliminary data.</text>
</comment>
<dbReference type="InterPro" id="IPR011009">
    <property type="entry name" value="Kinase-like_dom_sf"/>
</dbReference>
<evidence type="ECO:0008006" key="3">
    <source>
        <dbReference type="Google" id="ProtNLM"/>
    </source>
</evidence>
<dbReference type="RefSeq" id="WP_190029480.1">
    <property type="nucleotide sequence ID" value="NZ_BMUU01000022.1"/>
</dbReference>
<dbReference type="GeneID" id="96295358"/>
<dbReference type="SUPFAM" id="SSF56112">
    <property type="entry name" value="Protein kinase-like (PK-like)"/>
    <property type="match status" value="1"/>
</dbReference>
<keyword evidence="2" id="KW-1185">Reference proteome</keyword>
<gene>
    <name evidence="1" type="ORF">GCM10010326_75240</name>
</gene>
<evidence type="ECO:0000313" key="2">
    <source>
        <dbReference type="Proteomes" id="UP000600946"/>
    </source>
</evidence>
<organism evidence="1 2">
    <name type="scientific">Streptomyces xanthochromogenes</name>
    <dbReference type="NCBI Taxonomy" id="67384"/>
    <lineage>
        <taxon>Bacteria</taxon>
        <taxon>Bacillati</taxon>
        <taxon>Actinomycetota</taxon>
        <taxon>Actinomycetes</taxon>
        <taxon>Kitasatosporales</taxon>
        <taxon>Streptomycetaceae</taxon>
        <taxon>Streptomyces</taxon>
    </lineage>
</organism>
<accession>A0ABQ3B0M6</accession>
<sequence>MTSAPATAAEALTGLARIRPPGWLAAPMPSDPAALLGRARQALAADHPGVTGRVSVLSTRYTAAVFAVHQVPAGASLVLKLHADPAAYAGETLAYALLTGTAPVPRLYGEGETMLSVLLEHLPQAADWTRPQMPAVLADRVAAVHTASQRLTAEAAEAMARFTLAALQGAPAPAWIADPGAYGEVLAGYADAYGPDLVPLGHLDLKPEHLRLRSDGEVVLLDVESVRPDVTGLIDVVTLTAVLRRAGHELSARRVLGLYLDATAAHGANWTASTLRSALRAYAAATGLESLHGLDQ</sequence>
<proteinExistence type="predicted"/>
<evidence type="ECO:0000313" key="1">
    <source>
        <dbReference type="EMBL" id="GGY69899.1"/>
    </source>
</evidence>
<name>A0ABQ3B0M6_9ACTN</name>